<evidence type="ECO:0000313" key="2">
    <source>
        <dbReference type="EMBL" id="MET3605102.1"/>
    </source>
</evidence>
<dbReference type="Proteomes" id="UP001549111">
    <property type="component" value="Unassembled WGS sequence"/>
</dbReference>
<accession>A0ABV2ISG4</accession>
<keyword evidence="3" id="KW-1185">Reference proteome</keyword>
<evidence type="ECO:0008006" key="4">
    <source>
        <dbReference type="Google" id="ProtNLM"/>
    </source>
</evidence>
<feature type="region of interest" description="Disordered" evidence="1">
    <location>
        <begin position="179"/>
        <end position="202"/>
    </location>
</feature>
<organism evidence="2 3">
    <name type="scientific">Sphaerotilus sulfidivorans</name>
    <dbReference type="NCBI Taxonomy" id="639200"/>
    <lineage>
        <taxon>Bacteria</taxon>
        <taxon>Pseudomonadati</taxon>
        <taxon>Pseudomonadota</taxon>
        <taxon>Betaproteobacteria</taxon>
        <taxon>Burkholderiales</taxon>
        <taxon>Sphaerotilaceae</taxon>
        <taxon>Sphaerotilus</taxon>
    </lineage>
</organism>
<dbReference type="InterPro" id="IPR025500">
    <property type="entry name" value="DUF4390"/>
</dbReference>
<dbReference type="EMBL" id="JBEPLS010000012">
    <property type="protein sequence ID" value="MET3605102.1"/>
    <property type="molecule type" value="Genomic_DNA"/>
</dbReference>
<evidence type="ECO:0000313" key="3">
    <source>
        <dbReference type="Proteomes" id="UP001549111"/>
    </source>
</evidence>
<gene>
    <name evidence="2" type="ORF">ABIC99_002927</name>
</gene>
<evidence type="ECO:0000256" key="1">
    <source>
        <dbReference type="SAM" id="MobiDB-lite"/>
    </source>
</evidence>
<dbReference type="RefSeq" id="WP_244954327.1">
    <property type="nucleotide sequence ID" value="NZ_CP035708.1"/>
</dbReference>
<proteinExistence type="predicted"/>
<sequence length="202" mass="22946">MPRPPELRPHSSPRRRLLALTAASLLVTHLPARPAALDLVRLDALRGDQGVLLNFETRFDLPPAVEDALNRGIALHFSAEAVLMQARWYWRDKERARVSRTWRLAYQPLTLSYKVSQGGLSQSYRSLGEALRAMQRLTHWRIADAQTADEDRLQLEFTYRLDTEQLPRPMQIGIGSQPDWNLRASRSVPVHEQPPSGSGARP</sequence>
<protein>
    <recommendedName>
        <fullName evidence="4">DUF4390 domain-containing protein</fullName>
    </recommendedName>
</protein>
<reference evidence="2 3" key="1">
    <citation type="submission" date="2024-06" db="EMBL/GenBank/DDBJ databases">
        <title>Genomic Encyclopedia of Type Strains, Phase IV (KMG-IV): sequencing the most valuable type-strain genomes for metagenomic binning, comparative biology and taxonomic classification.</title>
        <authorList>
            <person name="Goeker M."/>
        </authorList>
    </citation>
    <scope>NUCLEOTIDE SEQUENCE [LARGE SCALE GENOMIC DNA]</scope>
    <source>
        <strain evidence="2 3">D-501</strain>
    </source>
</reference>
<dbReference type="Pfam" id="PF14334">
    <property type="entry name" value="DUF4390"/>
    <property type="match status" value="1"/>
</dbReference>
<name>A0ABV2ISG4_9BURK</name>
<comment type="caution">
    <text evidence="2">The sequence shown here is derived from an EMBL/GenBank/DDBJ whole genome shotgun (WGS) entry which is preliminary data.</text>
</comment>